<feature type="compositionally biased region" description="Basic and acidic residues" evidence="1">
    <location>
        <begin position="1"/>
        <end position="15"/>
    </location>
</feature>
<gene>
    <name evidence="2" type="ORF">P5G62_026265</name>
</gene>
<reference evidence="2 3" key="1">
    <citation type="submission" date="2024-05" db="EMBL/GenBank/DDBJ databases">
        <authorList>
            <person name="Venkateswaran K."/>
        </authorList>
    </citation>
    <scope>NUCLEOTIDE SEQUENCE [LARGE SCALE GENOMIC DNA]</scope>
    <source>
        <strain evidence="2 3">179-C4-2-HS</strain>
    </source>
</reference>
<dbReference type="Proteomes" id="UP001241748">
    <property type="component" value="Unassembled WGS sequence"/>
</dbReference>
<sequence length="57" mass="6482">MVNENFDKFRKEQQEHQSVYLGGANHQRGKNDPDYNNQEITDKTVGATGRSTNGKVE</sequence>
<evidence type="ECO:0000313" key="2">
    <source>
        <dbReference type="EMBL" id="MFB3170624.1"/>
    </source>
</evidence>
<evidence type="ECO:0000256" key="1">
    <source>
        <dbReference type="SAM" id="MobiDB-lite"/>
    </source>
</evidence>
<organism evidence="2 3">
    <name type="scientific">Neobacillus driksii</name>
    <dbReference type="NCBI Taxonomy" id="3035913"/>
    <lineage>
        <taxon>Bacteria</taxon>
        <taxon>Bacillati</taxon>
        <taxon>Bacillota</taxon>
        <taxon>Bacilli</taxon>
        <taxon>Bacillales</taxon>
        <taxon>Bacillaceae</taxon>
        <taxon>Neobacillus</taxon>
    </lineage>
</organism>
<evidence type="ECO:0000313" key="3">
    <source>
        <dbReference type="Proteomes" id="UP001241748"/>
    </source>
</evidence>
<comment type="caution">
    <text evidence="2">The sequence shown here is derived from an EMBL/GenBank/DDBJ whole genome shotgun (WGS) entry which is preliminary data.</text>
</comment>
<keyword evidence="3" id="KW-1185">Reference proteome</keyword>
<protein>
    <submittedName>
        <fullName evidence="2">Uncharacterized protein</fullName>
    </submittedName>
</protein>
<name>A0ABV4Z0K2_9BACI</name>
<accession>A0ABV4Z0K2</accession>
<dbReference type="RefSeq" id="WP_306075949.1">
    <property type="nucleotide sequence ID" value="NZ_JAROBZ020000003.1"/>
</dbReference>
<feature type="region of interest" description="Disordered" evidence="1">
    <location>
        <begin position="1"/>
        <end position="57"/>
    </location>
</feature>
<proteinExistence type="predicted"/>
<dbReference type="EMBL" id="JAROBZ020000003">
    <property type="protein sequence ID" value="MFB3170624.1"/>
    <property type="molecule type" value="Genomic_DNA"/>
</dbReference>